<comment type="subcellular location">
    <subcellularLocation>
        <location evidence="1">Cell outer membrane</location>
    </subcellularLocation>
</comment>
<organism evidence="5 6">
    <name type="scientific">Telluria aromaticivorans</name>
    <dbReference type="NCBI Taxonomy" id="2725995"/>
    <lineage>
        <taxon>Bacteria</taxon>
        <taxon>Pseudomonadati</taxon>
        <taxon>Pseudomonadota</taxon>
        <taxon>Betaproteobacteria</taxon>
        <taxon>Burkholderiales</taxon>
        <taxon>Oxalobacteraceae</taxon>
        <taxon>Telluria group</taxon>
        <taxon>Telluria</taxon>
    </lineage>
</organism>
<dbReference type="Pfam" id="PF13505">
    <property type="entry name" value="OMP_b-brl"/>
    <property type="match status" value="1"/>
</dbReference>
<feature type="chain" id="PRO_5030632381" evidence="3">
    <location>
        <begin position="23"/>
        <end position="192"/>
    </location>
</feature>
<reference evidence="5 6" key="1">
    <citation type="submission" date="2020-04" db="EMBL/GenBank/DDBJ databases">
        <title>Massilia sp. nov., a cold adapted bacteria isolated from Arctic soil.</title>
        <authorList>
            <person name="Son J."/>
            <person name="Ka J.-O."/>
        </authorList>
    </citation>
    <scope>NUCLEOTIDE SEQUENCE [LARGE SCALE GENOMIC DNA]</scope>
    <source>
        <strain evidence="5 6">ML15P13</strain>
    </source>
</reference>
<feature type="domain" description="Outer membrane protein beta-barrel" evidence="4">
    <location>
        <begin position="8"/>
        <end position="192"/>
    </location>
</feature>
<keyword evidence="6" id="KW-1185">Reference proteome</keyword>
<dbReference type="EMBL" id="JABAIV010000002">
    <property type="protein sequence ID" value="NNG22991.1"/>
    <property type="molecule type" value="Genomic_DNA"/>
</dbReference>
<protein>
    <submittedName>
        <fullName evidence="5">Outer membrane beta-barrel protein</fullName>
    </submittedName>
</protein>
<dbReference type="SUPFAM" id="SSF56925">
    <property type="entry name" value="OMPA-like"/>
    <property type="match status" value="1"/>
</dbReference>
<evidence type="ECO:0000313" key="6">
    <source>
        <dbReference type="Proteomes" id="UP000533905"/>
    </source>
</evidence>
<gene>
    <name evidence="5" type="ORF">HGB41_08250</name>
</gene>
<name>A0A7Y2NZY6_9BURK</name>
<dbReference type="RefSeq" id="WP_171083013.1">
    <property type="nucleotide sequence ID" value="NZ_JABAIV010000002.1"/>
</dbReference>
<feature type="signal peptide" evidence="3">
    <location>
        <begin position="1"/>
        <end position="22"/>
    </location>
</feature>
<evidence type="ECO:0000256" key="2">
    <source>
        <dbReference type="ARBA" id="ARBA00022729"/>
    </source>
</evidence>
<dbReference type="AlphaFoldDB" id="A0A7Y2NZY6"/>
<dbReference type="InterPro" id="IPR011250">
    <property type="entry name" value="OMP/PagP_B-barrel"/>
</dbReference>
<accession>A0A7Y2NZY6</accession>
<evidence type="ECO:0000313" key="5">
    <source>
        <dbReference type="EMBL" id="NNG22991.1"/>
    </source>
</evidence>
<dbReference type="GO" id="GO:0009279">
    <property type="term" value="C:cell outer membrane"/>
    <property type="evidence" value="ECO:0007669"/>
    <property type="project" value="UniProtKB-SubCell"/>
</dbReference>
<comment type="caution">
    <text evidence="5">The sequence shown here is derived from an EMBL/GenBank/DDBJ whole genome shotgun (WGS) entry which is preliminary data.</text>
</comment>
<evidence type="ECO:0000256" key="1">
    <source>
        <dbReference type="ARBA" id="ARBA00004442"/>
    </source>
</evidence>
<evidence type="ECO:0000256" key="3">
    <source>
        <dbReference type="SAM" id="SignalP"/>
    </source>
</evidence>
<evidence type="ECO:0000259" key="4">
    <source>
        <dbReference type="Pfam" id="PF13505"/>
    </source>
</evidence>
<sequence length="192" mass="20235">MKKVIHTLIAGAAVVSATQAQAGNTGRPYIGFGAASADHVYSVGNIAGTKLDSDGWKASGKVFGGFEFTPNLGVEAGYTDFRSADFSYRVNGSTVNGSSKGYGAYVAAKYNVPVNQQFSAYGKLGVGYSEREIEANLGLNIKDHDTGAYAALGVEYKLNPHIAAVAEYERYGKSKNYGAKANVVTVGVKYSF</sequence>
<keyword evidence="2 3" id="KW-0732">Signal</keyword>
<dbReference type="InterPro" id="IPR027385">
    <property type="entry name" value="Beta-barrel_OMP"/>
</dbReference>
<dbReference type="Gene3D" id="2.40.160.20">
    <property type="match status" value="1"/>
</dbReference>
<proteinExistence type="predicted"/>
<dbReference type="Proteomes" id="UP000533905">
    <property type="component" value="Unassembled WGS sequence"/>
</dbReference>